<evidence type="ECO:0000259" key="7">
    <source>
        <dbReference type="Pfam" id="PF20684"/>
    </source>
</evidence>
<dbReference type="PANTHER" id="PTHR33048">
    <property type="entry name" value="PTH11-LIKE INTEGRAL MEMBRANE PROTEIN (AFU_ORTHOLOGUE AFUA_5G11245)"/>
    <property type="match status" value="1"/>
</dbReference>
<dbReference type="Proteomes" id="UP000248817">
    <property type="component" value="Unassembled WGS sequence"/>
</dbReference>
<evidence type="ECO:0000313" key="9">
    <source>
        <dbReference type="Proteomes" id="UP000248817"/>
    </source>
</evidence>
<dbReference type="AlphaFoldDB" id="A0A2V5I9M0"/>
<keyword evidence="9" id="KW-1185">Reference proteome</keyword>
<dbReference type="Pfam" id="PF20684">
    <property type="entry name" value="Fung_rhodopsin"/>
    <property type="match status" value="1"/>
</dbReference>
<evidence type="ECO:0000256" key="2">
    <source>
        <dbReference type="ARBA" id="ARBA00022692"/>
    </source>
</evidence>
<comment type="similarity">
    <text evidence="5">Belongs to the SAT4 family.</text>
</comment>
<keyword evidence="4 6" id="KW-0472">Membrane</keyword>
<dbReference type="EMBL" id="KZ825499">
    <property type="protein sequence ID" value="PYI31812.1"/>
    <property type="molecule type" value="Genomic_DNA"/>
</dbReference>
<keyword evidence="3 6" id="KW-1133">Transmembrane helix</keyword>
<accession>A0A2V5I9M0</accession>
<proteinExistence type="inferred from homology"/>
<feature type="transmembrane region" description="Helical" evidence="6">
    <location>
        <begin position="128"/>
        <end position="155"/>
    </location>
</feature>
<feature type="transmembrane region" description="Helical" evidence="6">
    <location>
        <begin position="12"/>
        <end position="30"/>
    </location>
</feature>
<organism evidence="8 9">
    <name type="scientific">Aspergillus indologenus CBS 114.80</name>
    <dbReference type="NCBI Taxonomy" id="1450541"/>
    <lineage>
        <taxon>Eukaryota</taxon>
        <taxon>Fungi</taxon>
        <taxon>Dikarya</taxon>
        <taxon>Ascomycota</taxon>
        <taxon>Pezizomycotina</taxon>
        <taxon>Eurotiomycetes</taxon>
        <taxon>Eurotiomycetidae</taxon>
        <taxon>Eurotiales</taxon>
        <taxon>Aspergillaceae</taxon>
        <taxon>Aspergillus</taxon>
        <taxon>Aspergillus subgen. Circumdati</taxon>
    </lineage>
</organism>
<evidence type="ECO:0000256" key="5">
    <source>
        <dbReference type="ARBA" id="ARBA00038359"/>
    </source>
</evidence>
<keyword evidence="2 6" id="KW-0812">Transmembrane</keyword>
<sequence length="403" mass="44138">MTYVNDHSVLGVGILFTVMGTVAITTRFYVQCRSRRLGVDDWLALAAWTLVTGEAVIMMIGSATHTVGAHSPADIGAAILYYDGWDQVLLERLEFPFDIMQPLALALLKLSVLFFYRRLFVGRIFDIASWTLIGVVIAWGITFVIALTTTCGATIMANFGTLNDLMTRCGHSFAVLIALTASDVAVDLIILAIPLPLVLSLHLDLHKRIGIIVVLLVGSMATACGIARMSLFARILGPKLLSTQTVGGVSSSDDIGIVSILMFWGMLETGVAIVAICLPILYRLVRDVSPRARLQSLLVFRRLQGSKDDDSSFLDGAEFQPGQSSPPRRFQGLGSILKSAMKLSLGFTEERGAEWLQMRNQSTIALSKRMHAVTTDAMVNAQQHPPRSQIWEMKEIQRTVEVV</sequence>
<gene>
    <name evidence="8" type="ORF">BP00DRAFT_446229</name>
</gene>
<feature type="transmembrane region" description="Helical" evidence="6">
    <location>
        <begin position="175"/>
        <end position="199"/>
    </location>
</feature>
<feature type="transmembrane region" description="Helical" evidence="6">
    <location>
        <begin position="42"/>
        <end position="63"/>
    </location>
</feature>
<evidence type="ECO:0000256" key="4">
    <source>
        <dbReference type="ARBA" id="ARBA00023136"/>
    </source>
</evidence>
<name>A0A2V5I9M0_9EURO</name>
<feature type="transmembrane region" description="Helical" evidence="6">
    <location>
        <begin position="99"/>
        <end position="116"/>
    </location>
</feature>
<dbReference type="InterPro" id="IPR049326">
    <property type="entry name" value="Rhodopsin_dom_fungi"/>
</dbReference>
<protein>
    <recommendedName>
        <fullName evidence="7">Rhodopsin domain-containing protein</fullName>
    </recommendedName>
</protein>
<evidence type="ECO:0000256" key="3">
    <source>
        <dbReference type="ARBA" id="ARBA00022989"/>
    </source>
</evidence>
<feature type="transmembrane region" description="Helical" evidence="6">
    <location>
        <begin position="255"/>
        <end position="285"/>
    </location>
</feature>
<comment type="subcellular location">
    <subcellularLocation>
        <location evidence="1">Membrane</location>
        <topology evidence="1">Multi-pass membrane protein</topology>
    </subcellularLocation>
</comment>
<feature type="transmembrane region" description="Helical" evidence="6">
    <location>
        <begin position="211"/>
        <end position="235"/>
    </location>
</feature>
<evidence type="ECO:0000256" key="1">
    <source>
        <dbReference type="ARBA" id="ARBA00004141"/>
    </source>
</evidence>
<dbReference type="PANTHER" id="PTHR33048:SF157">
    <property type="entry name" value="INTEGRAL MEMBRANE PROTEIN"/>
    <property type="match status" value="1"/>
</dbReference>
<feature type="domain" description="Rhodopsin" evidence="7">
    <location>
        <begin position="27"/>
        <end position="286"/>
    </location>
</feature>
<reference evidence="8 9" key="1">
    <citation type="submission" date="2018-02" db="EMBL/GenBank/DDBJ databases">
        <title>The genomes of Aspergillus section Nigri reveals drivers in fungal speciation.</title>
        <authorList>
            <consortium name="DOE Joint Genome Institute"/>
            <person name="Vesth T.C."/>
            <person name="Nybo J."/>
            <person name="Theobald S."/>
            <person name="Brandl J."/>
            <person name="Frisvad J.C."/>
            <person name="Nielsen K.F."/>
            <person name="Lyhne E.K."/>
            <person name="Kogle M.E."/>
            <person name="Kuo A."/>
            <person name="Riley R."/>
            <person name="Clum A."/>
            <person name="Nolan M."/>
            <person name="Lipzen A."/>
            <person name="Salamov A."/>
            <person name="Henrissat B."/>
            <person name="Wiebenga A."/>
            <person name="De vries R.P."/>
            <person name="Grigoriev I.V."/>
            <person name="Mortensen U.H."/>
            <person name="Andersen M.R."/>
            <person name="Baker S.E."/>
        </authorList>
    </citation>
    <scope>NUCLEOTIDE SEQUENCE [LARGE SCALE GENOMIC DNA]</scope>
    <source>
        <strain evidence="8 9">CBS 114.80</strain>
    </source>
</reference>
<evidence type="ECO:0000256" key="6">
    <source>
        <dbReference type="SAM" id="Phobius"/>
    </source>
</evidence>
<dbReference type="GO" id="GO:0016020">
    <property type="term" value="C:membrane"/>
    <property type="evidence" value="ECO:0007669"/>
    <property type="project" value="UniProtKB-SubCell"/>
</dbReference>
<evidence type="ECO:0000313" key="8">
    <source>
        <dbReference type="EMBL" id="PYI31812.1"/>
    </source>
</evidence>
<dbReference type="InterPro" id="IPR052337">
    <property type="entry name" value="SAT4-like"/>
</dbReference>